<dbReference type="AlphaFoldDB" id="A0A8B8EZK5"/>
<reference evidence="7" key="2">
    <citation type="submission" date="2025-08" db="UniProtKB">
        <authorList>
            <consortium name="RefSeq"/>
        </authorList>
    </citation>
    <scope>IDENTIFICATION</scope>
    <source>
        <tissue evidence="7">Whole sample</tissue>
    </source>
</reference>
<dbReference type="PROSITE" id="PS51800">
    <property type="entry name" value="ZF_CHHC_U11_48K"/>
    <property type="match status" value="2"/>
</dbReference>
<accession>A0A8B8EZK5</accession>
<dbReference type="SUPFAM" id="SSF57667">
    <property type="entry name" value="beta-beta-alpha zinc fingers"/>
    <property type="match status" value="1"/>
</dbReference>
<dbReference type="PANTHER" id="PTHR21402:SF5">
    <property type="entry name" value="GAMETOCYTE SPECIFIC FACTOR 1"/>
    <property type="match status" value="1"/>
</dbReference>
<protein>
    <submittedName>
        <fullName evidence="7">Gametocyte-specific factor 1-like</fullName>
    </submittedName>
</protein>
<evidence type="ECO:0000313" key="7">
    <source>
        <dbReference type="RefSeq" id="XP_022345416.1"/>
    </source>
</evidence>
<reference evidence="6" key="1">
    <citation type="submission" date="2024-06" db="UniProtKB">
        <authorList>
            <consortium name="RefSeq"/>
        </authorList>
    </citation>
    <scope>NUCLEOTIDE SEQUENCE [LARGE SCALE GENOMIC DNA]</scope>
</reference>
<evidence type="ECO:0000256" key="3">
    <source>
        <dbReference type="ARBA" id="ARBA00022833"/>
    </source>
</evidence>
<dbReference type="KEGG" id="cvn:111137948"/>
<keyword evidence="3" id="KW-0862">Zinc</keyword>
<keyword evidence="6" id="KW-1185">Reference proteome</keyword>
<gene>
    <name evidence="7" type="primary">LOC111137948</name>
</gene>
<feature type="region of interest" description="Disordered" evidence="4">
    <location>
        <begin position="115"/>
        <end position="149"/>
    </location>
</feature>
<organism evidence="6 7">
    <name type="scientific">Crassostrea virginica</name>
    <name type="common">Eastern oyster</name>
    <dbReference type="NCBI Taxonomy" id="6565"/>
    <lineage>
        <taxon>Eukaryota</taxon>
        <taxon>Metazoa</taxon>
        <taxon>Spiralia</taxon>
        <taxon>Lophotrochozoa</taxon>
        <taxon>Mollusca</taxon>
        <taxon>Bivalvia</taxon>
        <taxon>Autobranchia</taxon>
        <taxon>Pteriomorphia</taxon>
        <taxon>Ostreida</taxon>
        <taxon>Ostreoidea</taxon>
        <taxon>Ostreidae</taxon>
        <taxon>Crassostrea</taxon>
    </lineage>
</organism>
<feature type="compositionally biased region" description="Basic and acidic residues" evidence="4">
    <location>
        <begin position="131"/>
        <end position="141"/>
    </location>
</feature>
<evidence type="ECO:0000259" key="5">
    <source>
        <dbReference type="PROSITE" id="PS51800"/>
    </source>
</evidence>
<keyword evidence="2" id="KW-0863">Zinc-finger</keyword>
<dbReference type="OrthoDB" id="10069248at2759"/>
<evidence type="ECO:0000313" key="6">
    <source>
        <dbReference type="Proteomes" id="UP000694844"/>
    </source>
</evidence>
<proteinExistence type="predicted"/>
<dbReference type="InterPro" id="IPR022776">
    <property type="entry name" value="TRM13/UPF0224_CHHC_Znf_dom"/>
</dbReference>
<evidence type="ECO:0000256" key="2">
    <source>
        <dbReference type="ARBA" id="ARBA00022771"/>
    </source>
</evidence>
<dbReference type="GO" id="GO:0008270">
    <property type="term" value="F:zinc ion binding"/>
    <property type="evidence" value="ECO:0007669"/>
    <property type="project" value="UniProtKB-KW"/>
</dbReference>
<evidence type="ECO:0000256" key="4">
    <source>
        <dbReference type="SAM" id="MobiDB-lite"/>
    </source>
</evidence>
<dbReference type="GeneID" id="111137948"/>
<dbReference type="RefSeq" id="XP_022345416.1">
    <property type="nucleotide sequence ID" value="XM_022489708.1"/>
</dbReference>
<dbReference type="Pfam" id="PF05253">
    <property type="entry name" value="zf-U11-48K"/>
    <property type="match status" value="2"/>
</dbReference>
<dbReference type="Proteomes" id="UP000694844">
    <property type="component" value="Chromosome 1"/>
</dbReference>
<feature type="domain" description="CHHC U11-48K-type" evidence="5">
    <location>
        <begin position="37"/>
        <end position="64"/>
    </location>
</feature>
<evidence type="ECO:0000256" key="1">
    <source>
        <dbReference type="ARBA" id="ARBA00022723"/>
    </source>
</evidence>
<feature type="domain" description="CHHC U11-48K-type" evidence="5">
    <location>
        <begin position="5"/>
        <end position="32"/>
    </location>
</feature>
<sequence>MSYEKITCPLNKAHRVLDRRMPYHLIKCKKKYRDEDLETCPFNAKHVFLKPGLRSHLETCPDKADFEAKMAYDNQKKPSGFLGLPVYEDKVIRCEENWDDQILPATQAREDKQFPTRQDPGFVSRCTTNSETEKIPQEEGQRTSTKSKLKKSIQSLSAVFASGLSMVGTRRGCPGYAKEDEGSEDSLEDCHKQLKKIEKKLRQIQLLEDKEQEGHTLNTEEVAKVGMKAKLTQQKENLQEKMYSD</sequence>
<dbReference type="PANTHER" id="PTHR21402">
    <property type="entry name" value="GAMETOCYTE SPECIFIC FACTOR 1-RELATED"/>
    <property type="match status" value="1"/>
</dbReference>
<dbReference type="InterPro" id="IPR051591">
    <property type="entry name" value="UPF0224_FAM112_RNA_Proc"/>
</dbReference>
<dbReference type="InterPro" id="IPR036236">
    <property type="entry name" value="Znf_C2H2_sf"/>
</dbReference>
<keyword evidence="1" id="KW-0479">Metal-binding</keyword>
<name>A0A8B8EZK5_CRAVI</name>